<evidence type="ECO:0000313" key="2">
    <source>
        <dbReference type="EMBL" id="GJN93195.1"/>
    </source>
</evidence>
<evidence type="ECO:0000313" key="3">
    <source>
        <dbReference type="Proteomes" id="UP001342314"/>
    </source>
</evidence>
<dbReference type="EMBL" id="BQKY01000013">
    <property type="protein sequence ID" value="GJN93195.1"/>
    <property type="molecule type" value="Genomic_DNA"/>
</dbReference>
<keyword evidence="3" id="KW-1185">Reference proteome</keyword>
<organism evidence="2 3">
    <name type="scientific">Rhodotorula paludigena</name>
    <dbReference type="NCBI Taxonomy" id="86838"/>
    <lineage>
        <taxon>Eukaryota</taxon>
        <taxon>Fungi</taxon>
        <taxon>Dikarya</taxon>
        <taxon>Basidiomycota</taxon>
        <taxon>Pucciniomycotina</taxon>
        <taxon>Microbotryomycetes</taxon>
        <taxon>Sporidiobolales</taxon>
        <taxon>Sporidiobolaceae</taxon>
        <taxon>Rhodotorula</taxon>
    </lineage>
</organism>
<feature type="region of interest" description="Disordered" evidence="1">
    <location>
        <begin position="1"/>
        <end position="36"/>
    </location>
</feature>
<accession>A0AAV5GUL3</accession>
<name>A0AAV5GUL3_9BASI</name>
<dbReference type="AlphaFoldDB" id="A0AAV5GUL3"/>
<feature type="compositionally biased region" description="Polar residues" evidence="1">
    <location>
        <begin position="82"/>
        <end position="95"/>
    </location>
</feature>
<feature type="compositionally biased region" description="Basic and acidic residues" evidence="1">
    <location>
        <begin position="96"/>
        <end position="107"/>
    </location>
</feature>
<reference evidence="2 3" key="1">
    <citation type="submission" date="2021-12" db="EMBL/GenBank/DDBJ databases">
        <title>High titer production of polyol ester of fatty acids by Rhodotorula paludigena BS15 towards product separation-free biomass refinery.</title>
        <authorList>
            <person name="Mano J."/>
            <person name="Ono H."/>
            <person name="Tanaka T."/>
            <person name="Naito K."/>
            <person name="Sushida H."/>
            <person name="Ike M."/>
            <person name="Tokuyasu K."/>
            <person name="Kitaoka M."/>
        </authorList>
    </citation>
    <scope>NUCLEOTIDE SEQUENCE [LARGE SCALE GENOMIC DNA]</scope>
    <source>
        <strain evidence="2 3">BS15</strain>
    </source>
</reference>
<sequence length="383" mass="42003">MPPKRRLDLAAPLDLTPTNSLLGETRPLRKGPKKPIQISKVTSVHVHEGRNPTIPGFGGPGLVRNRTATGLNGFLLRPPKQQDAQNVHETQANNEAKSERSSGNDIKEEAEEAQLSNKQAQREAKDSKSKQVQRKPEGSKSKDNNKEVQREQVQRDANKTSERGADKTSLSFFDVPRVNSTLGQKTEGNGNCGPRALVKTHIVVGGDSPFSSEDEAITFLRHASAKYLRTMHDSTSVKEVEVLGAWYNEKAAEYPGKSVCEVADKWGRLRAWVDQGHFLVMASAIGLLSMPYHYVQAAGVLHVEALLPAPAVLKVPNAALRYLRGMRTALLYNGSVHFSAHVSELAFATWAPSLVRKDRVLPAKLLVPQLTGVRGAAYLSLYK</sequence>
<feature type="region of interest" description="Disordered" evidence="1">
    <location>
        <begin position="72"/>
        <end position="172"/>
    </location>
</feature>
<comment type="caution">
    <text evidence="2">The sequence shown here is derived from an EMBL/GenBank/DDBJ whole genome shotgun (WGS) entry which is preliminary data.</text>
</comment>
<feature type="compositionally biased region" description="Basic and acidic residues" evidence="1">
    <location>
        <begin position="120"/>
        <end position="166"/>
    </location>
</feature>
<evidence type="ECO:0000256" key="1">
    <source>
        <dbReference type="SAM" id="MobiDB-lite"/>
    </source>
</evidence>
<protein>
    <submittedName>
        <fullName evidence="2">Uncharacterized protein</fullName>
    </submittedName>
</protein>
<proteinExistence type="predicted"/>
<gene>
    <name evidence="2" type="ORF">Rhopal_006242-T1</name>
</gene>
<dbReference type="Proteomes" id="UP001342314">
    <property type="component" value="Unassembled WGS sequence"/>
</dbReference>